<comment type="caution">
    <text evidence="1">The sequence shown here is derived from an EMBL/GenBank/DDBJ whole genome shotgun (WGS) entry which is preliminary data.</text>
</comment>
<dbReference type="Proteomes" id="UP000663850">
    <property type="component" value="Unassembled WGS sequence"/>
</dbReference>
<protein>
    <submittedName>
        <fullName evidence="1">Uncharacterized protein</fullName>
    </submittedName>
</protein>
<name>A0A8H3C4U2_9AGAM</name>
<dbReference type="AlphaFoldDB" id="A0A8H3C4U2"/>
<proteinExistence type="predicted"/>
<organism evidence="1 2">
    <name type="scientific">Rhizoctonia solani</name>
    <dbReference type="NCBI Taxonomy" id="456999"/>
    <lineage>
        <taxon>Eukaryota</taxon>
        <taxon>Fungi</taxon>
        <taxon>Dikarya</taxon>
        <taxon>Basidiomycota</taxon>
        <taxon>Agaricomycotina</taxon>
        <taxon>Agaricomycetes</taxon>
        <taxon>Cantharellales</taxon>
        <taxon>Ceratobasidiaceae</taxon>
        <taxon>Rhizoctonia</taxon>
    </lineage>
</organism>
<gene>
    <name evidence="1" type="ORF">RDB_LOCUS67194</name>
</gene>
<sequence length="182" mass="21280">MYWRKWSLRQRGSHPTISATVATPPENVTRTWTQLNNLCTFLHSIGHRDLASTKEVFIGLAHHAEICKNMADGEPRYYHLQTEMETIFAQLQDCLSQNVSLATTPSCEHIYRSITWELEEIQETVTQLEHDKSLPAPEQPEWSEVLRRYERIEGHLRQLLLNVDSVRWRANHLIMVYMGHST</sequence>
<reference evidence="1" key="1">
    <citation type="submission" date="2021-01" db="EMBL/GenBank/DDBJ databases">
        <authorList>
            <person name="Kaushik A."/>
        </authorList>
    </citation>
    <scope>NUCLEOTIDE SEQUENCE</scope>
    <source>
        <strain evidence="1">Type strain: AG8-Rh-89/</strain>
    </source>
</reference>
<evidence type="ECO:0000313" key="1">
    <source>
        <dbReference type="EMBL" id="CAE6474999.1"/>
    </source>
</evidence>
<evidence type="ECO:0000313" key="2">
    <source>
        <dbReference type="Proteomes" id="UP000663850"/>
    </source>
</evidence>
<accession>A0A8H3C4U2</accession>
<dbReference type="EMBL" id="CAJMWZ010003453">
    <property type="protein sequence ID" value="CAE6474999.1"/>
    <property type="molecule type" value="Genomic_DNA"/>
</dbReference>